<name>A0AAJ0HHG6_9PEZI</name>
<reference evidence="1" key="1">
    <citation type="journal article" date="2023" name="Mol. Phylogenet. Evol.">
        <title>Genome-scale phylogeny and comparative genomics of the fungal order Sordariales.</title>
        <authorList>
            <person name="Hensen N."/>
            <person name="Bonometti L."/>
            <person name="Westerberg I."/>
            <person name="Brannstrom I.O."/>
            <person name="Guillou S."/>
            <person name="Cros-Aarteil S."/>
            <person name="Calhoun S."/>
            <person name="Haridas S."/>
            <person name="Kuo A."/>
            <person name="Mondo S."/>
            <person name="Pangilinan J."/>
            <person name="Riley R."/>
            <person name="LaButti K."/>
            <person name="Andreopoulos B."/>
            <person name="Lipzen A."/>
            <person name="Chen C."/>
            <person name="Yan M."/>
            <person name="Daum C."/>
            <person name="Ng V."/>
            <person name="Clum A."/>
            <person name="Steindorff A."/>
            <person name="Ohm R.A."/>
            <person name="Martin F."/>
            <person name="Silar P."/>
            <person name="Natvig D.O."/>
            <person name="Lalanne C."/>
            <person name="Gautier V."/>
            <person name="Ament-Velasquez S.L."/>
            <person name="Kruys A."/>
            <person name="Hutchinson M.I."/>
            <person name="Powell A.J."/>
            <person name="Barry K."/>
            <person name="Miller A.N."/>
            <person name="Grigoriev I.V."/>
            <person name="Debuchy R."/>
            <person name="Gladieux P."/>
            <person name="Hiltunen Thoren M."/>
            <person name="Johannesson H."/>
        </authorList>
    </citation>
    <scope>NUCLEOTIDE SEQUENCE</scope>
    <source>
        <strain evidence="1">CBS 955.72</strain>
    </source>
</reference>
<comment type="caution">
    <text evidence="1">The sequence shown here is derived from an EMBL/GenBank/DDBJ whole genome shotgun (WGS) entry which is preliminary data.</text>
</comment>
<dbReference type="EMBL" id="JAUIQD010000004">
    <property type="protein sequence ID" value="KAK3352467.1"/>
    <property type="molecule type" value="Genomic_DNA"/>
</dbReference>
<evidence type="ECO:0000313" key="2">
    <source>
        <dbReference type="Proteomes" id="UP001275084"/>
    </source>
</evidence>
<evidence type="ECO:0000313" key="1">
    <source>
        <dbReference type="EMBL" id="KAK3352467.1"/>
    </source>
</evidence>
<organism evidence="1 2">
    <name type="scientific">Lasiosphaeria hispida</name>
    <dbReference type="NCBI Taxonomy" id="260671"/>
    <lineage>
        <taxon>Eukaryota</taxon>
        <taxon>Fungi</taxon>
        <taxon>Dikarya</taxon>
        <taxon>Ascomycota</taxon>
        <taxon>Pezizomycotina</taxon>
        <taxon>Sordariomycetes</taxon>
        <taxon>Sordariomycetidae</taxon>
        <taxon>Sordariales</taxon>
        <taxon>Lasiosphaeriaceae</taxon>
        <taxon>Lasiosphaeria</taxon>
    </lineage>
</organism>
<accession>A0AAJ0HHG6</accession>
<reference evidence="1" key="2">
    <citation type="submission" date="2023-06" db="EMBL/GenBank/DDBJ databases">
        <authorList>
            <consortium name="Lawrence Berkeley National Laboratory"/>
            <person name="Haridas S."/>
            <person name="Hensen N."/>
            <person name="Bonometti L."/>
            <person name="Westerberg I."/>
            <person name="Brannstrom I.O."/>
            <person name="Guillou S."/>
            <person name="Cros-Aarteil S."/>
            <person name="Calhoun S."/>
            <person name="Kuo A."/>
            <person name="Mondo S."/>
            <person name="Pangilinan J."/>
            <person name="Riley R."/>
            <person name="Labutti K."/>
            <person name="Andreopoulos B."/>
            <person name="Lipzen A."/>
            <person name="Chen C."/>
            <person name="Yanf M."/>
            <person name="Daum C."/>
            <person name="Ng V."/>
            <person name="Clum A."/>
            <person name="Steindorff A."/>
            <person name="Ohm R."/>
            <person name="Martin F."/>
            <person name="Silar P."/>
            <person name="Natvig D."/>
            <person name="Lalanne C."/>
            <person name="Gautier V."/>
            <person name="Ament-Velasquez S.L."/>
            <person name="Kruys A."/>
            <person name="Hutchinson M.I."/>
            <person name="Powell A.J."/>
            <person name="Barry K."/>
            <person name="Miller A.N."/>
            <person name="Grigoriev I.V."/>
            <person name="Debuchy R."/>
            <person name="Gladieux P."/>
            <person name="Thoren M.H."/>
            <person name="Johannesson H."/>
        </authorList>
    </citation>
    <scope>NUCLEOTIDE SEQUENCE</scope>
    <source>
        <strain evidence="1">CBS 955.72</strain>
    </source>
</reference>
<gene>
    <name evidence="1" type="ORF">B0T25DRAFT_631238</name>
</gene>
<dbReference type="Proteomes" id="UP001275084">
    <property type="component" value="Unassembled WGS sequence"/>
</dbReference>
<sequence>MKLLAVVEAAAGAWLDAKALPSSTPKISLIPSSPSPILTIQGHILDDQILHLGPIHKDTAHNKGEGALTPQEMAAVARPHMTSRKLAIRYAPDPYAPTGQPLEEAFWRTLVGDTDYRRPADAHLGLACRVWERIVVAQCLADTGVLDEDLIDETNGAPTLGEMRAAGQMDAAMQLSLLWNSNRVMCCAGRAFCITKKGYMAMVPLGTEKGMWWRCCMGCARRCMCMG</sequence>
<proteinExistence type="predicted"/>
<dbReference type="AlphaFoldDB" id="A0AAJ0HHG6"/>
<keyword evidence="2" id="KW-1185">Reference proteome</keyword>
<protein>
    <submittedName>
        <fullName evidence="1">Uncharacterized protein</fullName>
    </submittedName>
</protein>